<evidence type="ECO:0000256" key="4">
    <source>
        <dbReference type="ARBA" id="ARBA00022728"/>
    </source>
</evidence>
<dbReference type="GO" id="GO:0005685">
    <property type="term" value="C:U1 snRNP"/>
    <property type="evidence" value="ECO:0007669"/>
    <property type="project" value="TreeGrafter"/>
</dbReference>
<evidence type="ECO:0000256" key="5">
    <source>
        <dbReference type="ARBA" id="ARBA00022884"/>
    </source>
</evidence>
<dbReference type="InterPro" id="IPR001163">
    <property type="entry name" value="Sm_dom_euk/arc"/>
</dbReference>
<proteinExistence type="inferred from homology"/>
<evidence type="ECO:0000256" key="8">
    <source>
        <dbReference type="ARBA" id="ARBA00023274"/>
    </source>
</evidence>
<comment type="subcellular location">
    <subcellularLocation>
        <location evidence="1 9">Nucleus</location>
    </subcellularLocation>
</comment>
<protein>
    <recommendedName>
        <fullName evidence="9">Small nuclear ribonucleoprotein G</fullName>
        <shortName evidence="9">snRNP-G</shortName>
    </recommendedName>
</protein>
<evidence type="ECO:0000313" key="12">
    <source>
        <dbReference type="Proteomes" id="UP001139887"/>
    </source>
</evidence>
<comment type="function">
    <text evidence="9">Plays a role in pre-mRNA splicing.</text>
</comment>
<dbReference type="PROSITE" id="PS52002">
    <property type="entry name" value="SM"/>
    <property type="match status" value="1"/>
</dbReference>
<dbReference type="InterPro" id="IPR034098">
    <property type="entry name" value="Sm_G"/>
</dbReference>
<keyword evidence="5 9" id="KW-0694">RNA-binding</keyword>
<dbReference type="GO" id="GO:0005687">
    <property type="term" value="C:U4 snRNP"/>
    <property type="evidence" value="ECO:0007669"/>
    <property type="project" value="TreeGrafter"/>
</dbReference>
<sequence length="78" mass="8585">MGRTAAPDLKLYMDKKLSLELNANRTVIGILRGYDAFMNINLENAQDVTDENNPQPINRTVIRGNSIVAVKALEAIGN</sequence>
<dbReference type="GO" id="GO:0005686">
    <property type="term" value="C:U2 snRNP"/>
    <property type="evidence" value="ECO:0007669"/>
    <property type="project" value="TreeGrafter"/>
</dbReference>
<keyword evidence="6 9" id="KW-0508">mRNA splicing</keyword>
<evidence type="ECO:0000256" key="3">
    <source>
        <dbReference type="ARBA" id="ARBA00022664"/>
    </source>
</evidence>
<accession>A0A9W8M177</accession>
<dbReference type="GO" id="GO:0005689">
    <property type="term" value="C:U12-type spliceosomal complex"/>
    <property type="evidence" value="ECO:0007669"/>
    <property type="project" value="TreeGrafter"/>
</dbReference>
<dbReference type="EMBL" id="JANBUW010000011">
    <property type="protein sequence ID" value="KAJ2851532.1"/>
    <property type="molecule type" value="Genomic_DNA"/>
</dbReference>
<gene>
    <name evidence="11" type="ORF">IWW36_001016</name>
</gene>
<feature type="domain" description="Sm" evidence="10">
    <location>
        <begin position="4"/>
        <end position="76"/>
    </location>
</feature>
<name>A0A9W8M177_9FUNG</name>
<dbReference type="InterPro" id="IPR010920">
    <property type="entry name" value="LSM_dom_sf"/>
</dbReference>
<dbReference type="InterPro" id="IPR047575">
    <property type="entry name" value="Sm"/>
</dbReference>
<evidence type="ECO:0000313" key="11">
    <source>
        <dbReference type="EMBL" id="KAJ2851532.1"/>
    </source>
</evidence>
<dbReference type="AlphaFoldDB" id="A0A9W8M177"/>
<dbReference type="GO" id="GO:0071004">
    <property type="term" value="C:U2-type prespliceosome"/>
    <property type="evidence" value="ECO:0007669"/>
    <property type="project" value="TreeGrafter"/>
</dbReference>
<dbReference type="GO" id="GO:0003723">
    <property type="term" value="F:RNA binding"/>
    <property type="evidence" value="ECO:0007669"/>
    <property type="project" value="UniProtKB-UniRule"/>
</dbReference>
<evidence type="ECO:0000256" key="6">
    <source>
        <dbReference type="ARBA" id="ARBA00023187"/>
    </source>
</evidence>
<evidence type="ECO:0000259" key="10">
    <source>
        <dbReference type="PROSITE" id="PS52002"/>
    </source>
</evidence>
<comment type="caution">
    <text evidence="11">The sequence shown here is derived from an EMBL/GenBank/DDBJ whole genome shotgun (WGS) entry which is preliminary data.</text>
</comment>
<dbReference type="GO" id="GO:0000387">
    <property type="term" value="P:spliceosomal snRNP assembly"/>
    <property type="evidence" value="ECO:0007669"/>
    <property type="project" value="UniProtKB-UniRule"/>
</dbReference>
<keyword evidence="12" id="KW-1185">Reference proteome</keyword>
<dbReference type="Proteomes" id="UP001139887">
    <property type="component" value="Unassembled WGS sequence"/>
</dbReference>
<dbReference type="CDD" id="cd01719">
    <property type="entry name" value="Sm_G"/>
    <property type="match status" value="1"/>
</dbReference>
<dbReference type="Pfam" id="PF01423">
    <property type="entry name" value="LSM"/>
    <property type="match status" value="1"/>
</dbReference>
<dbReference type="FunFam" id="2.30.30.100:FF:000023">
    <property type="entry name" value="Small nuclear ribonucleoprotein G"/>
    <property type="match status" value="1"/>
</dbReference>
<keyword evidence="8 9" id="KW-0687">Ribonucleoprotein</keyword>
<dbReference type="OrthoDB" id="2146at2759"/>
<dbReference type="SMART" id="SM00651">
    <property type="entry name" value="Sm"/>
    <property type="match status" value="1"/>
</dbReference>
<dbReference type="PANTHER" id="PTHR10553">
    <property type="entry name" value="SMALL NUCLEAR RIBONUCLEOPROTEIN"/>
    <property type="match status" value="1"/>
</dbReference>
<evidence type="ECO:0000256" key="7">
    <source>
        <dbReference type="ARBA" id="ARBA00023242"/>
    </source>
</evidence>
<dbReference type="GO" id="GO:0071013">
    <property type="term" value="C:catalytic step 2 spliceosome"/>
    <property type="evidence" value="ECO:0007669"/>
    <property type="project" value="TreeGrafter"/>
</dbReference>
<evidence type="ECO:0000256" key="1">
    <source>
        <dbReference type="ARBA" id="ARBA00004123"/>
    </source>
</evidence>
<dbReference type="SUPFAM" id="SSF50182">
    <property type="entry name" value="Sm-like ribonucleoproteins"/>
    <property type="match status" value="1"/>
</dbReference>
<dbReference type="Gene3D" id="2.30.30.100">
    <property type="match status" value="1"/>
</dbReference>
<dbReference type="GO" id="GO:0071011">
    <property type="term" value="C:precatalytic spliceosome"/>
    <property type="evidence" value="ECO:0007669"/>
    <property type="project" value="TreeGrafter"/>
</dbReference>
<dbReference type="InterPro" id="IPR044641">
    <property type="entry name" value="Lsm7/SmG-like"/>
</dbReference>
<organism evidence="11 12">
    <name type="scientific">Coemansia brasiliensis</name>
    <dbReference type="NCBI Taxonomy" id="2650707"/>
    <lineage>
        <taxon>Eukaryota</taxon>
        <taxon>Fungi</taxon>
        <taxon>Fungi incertae sedis</taxon>
        <taxon>Zoopagomycota</taxon>
        <taxon>Kickxellomycotina</taxon>
        <taxon>Kickxellomycetes</taxon>
        <taxon>Kickxellales</taxon>
        <taxon>Kickxellaceae</taxon>
        <taxon>Coemansia</taxon>
    </lineage>
</organism>
<dbReference type="GO" id="GO:0034719">
    <property type="term" value="C:SMN-Sm protein complex"/>
    <property type="evidence" value="ECO:0007669"/>
    <property type="project" value="TreeGrafter"/>
</dbReference>
<keyword evidence="4 9" id="KW-0747">Spliceosome</keyword>
<dbReference type="GO" id="GO:0097526">
    <property type="term" value="C:spliceosomal tri-snRNP complex"/>
    <property type="evidence" value="ECO:0007669"/>
    <property type="project" value="TreeGrafter"/>
</dbReference>
<evidence type="ECO:0000256" key="9">
    <source>
        <dbReference type="RuleBase" id="RU365052"/>
    </source>
</evidence>
<keyword evidence="3 9" id="KW-0507">mRNA processing</keyword>
<comment type="similarity">
    <text evidence="2 9">Belongs to the snRNP Sm proteins family.</text>
</comment>
<reference evidence="11" key="1">
    <citation type="submission" date="2022-07" db="EMBL/GenBank/DDBJ databases">
        <title>Phylogenomic reconstructions and comparative analyses of Kickxellomycotina fungi.</title>
        <authorList>
            <person name="Reynolds N.K."/>
            <person name="Stajich J.E."/>
            <person name="Barry K."/>
            <person name="Grigoriev I.V."/>
            <person name="Crous P."/>
            <person name="Smith M.E."/>
        </authorList>
    </citation>
    <scope>NUCLEOTIDE SEQUENCE</scope>
    <source>
        <strain evidence="11">NRRL 1566</strain>
    </source>
</reference>
<dbReference type="GO" id="GO:0005682">
    <property type="term" value="C:U5 snRNP"/>
    <property type="evidence" value="ECO:0007669"/>
    <property type="project" value="TreeGrafter"/>
</dbReference>
<evidence type="ECO:0000256" key="2">
    <source>
        <dbReference type="ARBA" id="ARBA00006850"/>
    </source>
</evidence>
<keyword evidence="7 9" id="KW-0539">Nucleus</keyword>
<dbReference type="PANTHER" id="PTHR10553:SF2">
    <property type="entry name" value="SMALL NUCLEAR RIBONUCLEOPROTEIN G"/>
    <property type="match status" value="1"/>
</dbReference>